<gene>
    <name evidence="2" type="ORF">AJ80_05964</name>
</gene>
<dbReference type="EMBL" id="PDNA01000094">
    <property type="protein sequence ID" value="PGH14374.1"/>
    <property type="molecule type" value="Genomic_DNA"/>
</dbReference>
<feature type="compositionally biased region" description="Basic and acidic residues" evidence="1">
    <location>
        <begin position="811"/>
        <end position="833"/>
    </location>
</feature>
<dbReference type="OrthoDB" id="5151921at2759"/>
<feature type="compositionally biased region" description="Polar residues" evidence="1">
    <location>
        <begin position="1275"/>
        <end position="1285"/>
    </location>
</feature>
<feature type="compositionally biased region" description="Polar residues" evidence="1">
    <location>
        <begin position="1600"/>
        <end position="1609"/>
    </location>
</feature>
<sequence length="2070" mass="222927">MASDRDAASSLSPSSASAQPTSFKTNVARKKTKRWVTAKSYSYDGDDWGGSDDDDELDEQPSSHSSHTPPVPSAPPRFYASHPHTAAAMDHSRRSSSSPSRNSPATSPVLGPPRMGPPPNTGQIPRHPHPLHVETYSAYPPSTNNPVGHHGGPIPHSVRASSTERSSSPLARSDSPGAYPQSPTTAGRDTSDSAKPLPFIRPADIYKRMAEEQEKARQKELQGERPSQGSERPVPIHPVNVIAPEKANGQHEAETATSSVPSQKEGAKSYPLQEQSTTAPIPVGDAGPVDVSSKDQPPWSQETNVPLGETGTDEAPSLGGHKQLPEIHRFSGFGEGFMASDAHEKTYHTAQAERKPVPNAHETGLHHNPSHGFRSVVHQAFDVETPSTTDGSIGRSNSDGTSVTSPILHPVTTSAVHDYRGSNVDQTPTIIEEPIESNDLAVPNNPATPPPGFKPGHRRSLTPPSSGTSPARQPVVSTNVAVAKSEAADLSEPTGAPTQDQTTLEDNRYSASSPEPHRPLPQSLTSADKAPEERAASPVSVASEKAEVVVETAPDGPVAIPPPVPAASVQEAPSHPPPPPPPKDDDDDAQQAPIPEPVRKDTPPALNVNVDERQPRGTVVVTGPESAESSTPDTYGHTINDRLRDEIMESLSQRSSMVIQDPNVLSTEPDAQQEPRSRIRYESNLIPSEYDSYWNEQGDESDEESHETAALTAAPVASAANLPTIAGSADIHSADAQRVPQHELKKRFSWEDNSDNSDDDDDDDDGTPEKSATAQSPDQPPILHPAQPPLHDSRRQSVEANTPITVPDSAELTRDYSPEAPLKLDRESKKESETTPPTNNHDERASRPNSGLIVVPPVPAFNDTPLDPQGGIDDSPRASPFVLPPVRTSTDSPKEAQANPHAGPNDQPTTIPQPTSPDVKIAGFREIMAVKTPHEKIRKFDETREQFADMDTGLSDWIKHAAEEYPEHRDLVERNGQLPPGASSSHRPSPSRAKFPRLTSLSGISSAHRESSTTGHARHSSGSPLVGMINSQHMQAKGKDLLHNAGVLGGKAGGAARGLFAKGRSKFRNSSGGDKVHTRPTSSASTLPGSAVSVSETDQRPPPTGSSERQSQQQTDLPRMLSLKFDQAPLSGTLAKKSIASSLQEPAPEAAFIDAEQHPGTPDDKAPAQPVPDPQPVSVRVSTSSDRPRDIDYPYPGVTAMTHDSKWQSPEQARVGSPVSAIEGRLTPAKTDEESSVVETRVSSMFMGSDASISVGGPVEVAQAVPVRGGHASIIFSSPNVSGSSEPERNKAGTPAPSQPKEPQNESTDVSPPMSNTGSNSQLWASAEVTHVSTPPVETQAPDEKNPHVDNQVSQNKAPSIRHSIAGSFQNIGTNSQGVASNSLQQPVHLHRRFSFEDDYSQQAISKPLPEIPKTPHGQPLPPTRHTEQTPPPVRPDSARPDSQPSHNSPRAAAKTIAAAKRLSGRLFGRGDGIATNSLANPRRSSEQRRDSAPQIPKPIIQQQPTPPSLSVDTRAPSPRPARAMVANVQTSPKQAPPANQYPIQEYYRAVPNNNSRNQASAPTTAAPTSPVHLQSGQRSHTAPWTLGPRTKTHPDQHNQENPTKTRWSNRLELLKADKLNPKPEPSPAVNAPTQDVPPMKLSTLVPASHKRSISTKFFRNSTPAINGDEQKRRSFPKFGSLFNRHSQYEKPIQPIDNVVEEEEEEEEEPQQIFQAPKTPPLTKKTLQEHQASMQQRRPPLHVQSASSRHPNRFYHPTGNAPARPHNRSGDYKGFVERRFSSQDQPSDYGRNYTMRSGAPPLHTYATAAPDIRSHPAIKSQHALYNPQGGMDQGRNGDGEDANKLKLRSRSPIGHPPVPDGKPVATTDKSNPAYNLGTFRDAAPTSPRIGDQETPWNISLPEGQGRVHSNGQQAVVSRRSPSVDLPNFRFPQQSQESHVIPQTIERDTATPPPPPPKIPLDAVAPGAQAQHPARQGHGPHHIPTTPTLHITIPPPQSTSPPIPQPVPQSAPQLSVRRATLSDMTDAQRLRQPHGPVELPVPGDDSSEEIVMSSTSYPGQEWQPSYLGTWD</sequence>
<feature type="compositionally biased region" description="Low complexity" evidence="1">
    <location>
        <begin position="157"/>
        <end position="173"/>
    </location>
</feature>
<reference evidence="2 3" key="1">
    <citation type="submission" date="2017-10" db="EMBL/GenBank/DDBJ databases">
        <title>Comparative genomics in systemic dimorphic fungi from Ajellomycetaceae.</title>
        <authorList>
            <person name="Munoz J.F."/>
            <person name="Mcewen J.G."/>
            <person name="Clay O.K."/>
            <person name="Cuomo C.A."/>
        </authorList>
    </citation>
    <scope>NUCLEOTIDE SEQUENCE [LARGE SCALE GENOMIC DNA]</scope>
    <source>
        <strain evidence="2 3">UAMH7299</strain>
    </source>
</reference>
<feature type="compositionally biased region" description="Low complexity" evidence="1">
    <location>
        <begin position="536"/>
        <end position="558"/>
    </location>
</feature>
<feature type="compositionally biased region" description="Pro residues" evidence="1">
    <location>
        <begin position="778"/>
        <end position="788"/>
    </location>
</feature>
<feature type="region of interest" description="Disordered" evidence="1">
    <location>
        <begin position="1701"/>
        <end position="1874"/>
    </location>
</feature>
<organism evidence="2 3">
    <name type="scientific">Polytolypa hystricis (strain UAMH7299)</name>
    <dbReference type="NCBI Taxonomy" id="1447883"/>
    <lineage>
        <taxon>Eukaryota</taxon>
        <taxon>Fungi</taxon>
        <taxon>Dikarya</taxon>
        <taxon>Ascomycota</taxon>
        <taxon>Pezizomycotina</taxon>
        <taxon>Eurotiomycetes</taxon>
        <taxon>Eurotiomycetidae</taxon>
        <taxon>Onygenales</taxon>
        <taxon>Onygenales incertae sedis</taxon>
        <taxon>Polytolypa</taxon>
    </lineage>
</organism>
<feature type="compositionally biased region" description="Pro residues" evidence="1">
    <location>
        <begin position="1992"/>
        <end position="2008"/>
    </location>
</feature>
<feature type="region of interest" description="Disordered" evidence="1">
    <location>
        <begin position="1965"/>
        <end position="2070"/>
    </location>
</feature>
<feature type="compositionally biased region" description="Polar residues" evidence="1">
    <location>
        <begin position="1349"/>
        <end position="1358"/>
    </location>
</feature>
<feature type="compositionally biased region" description="Low complexity" evidence="1">
    <location>
        <begin position="1560"/>
        <end position="1571"/>
    </location>
</feature>
<feature type="region of interest" description="Disordered" evidence="1">
    <location>
        <begin position="968"/>
        <end position="1037"/>
    </location>
</feature>
<feature type="region of interest" description="Disordered" evidence="1">
    <location>
        <begin position="386"/>
        <end position="407"/>
    </location>
</feature>
<feature type="compositionally biased region" description="Acidic residues" evidence="1">
    <location>
        <begin position="44"/>
        <end position="59"/>
    </location>
</feature>
<feature type="compositionally biased region" description="Basic residues" evidence="1">
    <location>
        <begin position="27"/>
        <end position="36"/>
    </location>
</feature>
<evidence type="ECO:0000313" key="2">
    <source>
        <dbReference type="EMBL" id="PGH14374.1"/>
    </source>
</evidence>
<feature type="region of interest" description="Disordered" evidence="1">
    <location>
        <begin position="1273"/>
        <end position="1641"/>
    </location>
</feature>
<feature type="compositionally biased region" description="Polar residues" evidence="1">
    <location>
        <begin position="294"/>
        <end position="304"/>
    </location>
</feature>
<feature type="compositionally biased region" description="Polar residues" evidence="1">
    <location>
        <begin position="496"/>
        <end position="513"/>
    </location>
</feature>
<feature type="compositionally biased region" description="Polar residues" evidence="1">
    <location>
        <begin position="1105"/>
        <end position="1116"/>
    </location>
</feature>
<feature type="compositionally biased region" description="Low complexity" evidence="1">
    <location>
        <begin position="8"/>
        <end position="18"/>
    </location>
</feature>
<evidence type="ECO:0008006" key="4">
    <source>
        <dbReference type="Google" id="ProtNLM"/>
    </source>
</evidence>
<feature type="region of interest" description="Disordered" evidence="1">
    <location>
        <begin position="731"/>
        <end position="918"/>
    </location>
</feature>
<name>A0A2B7XRI6_POLH7</name>
<feature type="compositionally biased region" description="Basic and acidic residues" evidence="1">
    <location>
        <begin position="1613"/>
        <end position="1622"/>
    </location>
</feature>
<feature type="compositionally biased region" description="Low complexity" evidence="1">
    <location>
        <begin position="1452"/>
        <end position="1461"/>
    </location>
</feature>
<protein>
    <recommendedName>
        <fullName evidence="4">SWI-SNF chromatin-remodeling complex protein</fullName>
    </recommendedName>
</protein>
<feature type="compositionally biased region" description="Basic and acidic residues" evidence="1">
    <location>
        <begin position="204"/>
        <end position="223"/>
    </location>
</feature>
<feature type="compositionally biased region" description="Basic and acidic residues" evidence="1">
    <location>
        <begin position="1768"/>
        <end position="1781"/>
    </location>
</feature>
<feature type="compositionally biased region" description="Low complexity" evidence="1">
    <location>
        <begin position="1494"/>
        <end position="1504"/>
    </location>
</feature>
<feature type="region of interest" description="Disordered" evidence="1">
    <location>
        <begin position="435"/>
        <end position="639"/>
    </location>
</feature>
<dbReference type="Proteomes" id="UP000224634">
    <property type="component" value="Unassembled WGS sequence"/>
</dbReference>
<feature type="compositionally biased region" description="Polar residues" evidence="1">
    <location>
        <begin position="462"/>
        <end position="480"/>
    </location>
</feature>
<feature type="compositionally biased region" description="Polar residues" evidence="1">
    <location>
        <begin position="1012"/>
        <end position="1034"/>
    </location>
</feature>
<accession>A0A2B7XRI6</accession>
<feature type="compositionally biased region" description="Low complexity" evidence="1">
    <location>
        <begin position="979"/>
        <end position="993"/>
    </location>
</feature>
<feature type="compositionally biased region" description="Low complexity" evidence="1">
    <location>
        <begin position="95"/>
        <end position="109"/>
    </location>
</feature>
<dbReference type="STRING" id="1447883.A0A2B7XRI6"/>
<feature type="region of interest" description="Disordered" evidence="1">
    <location>
        <begin position="657"/>
        <end position="715"/>
    </location>
</feature>
<feature type="compositionally biased region" description="Basic and acidic residues" evidence="1">
    <location>
        <begin position="732"/>
        <end position="750"/>
    </location>
</feature>
<feature type="compositionally biased region" description="Polar residues" evidence="1">
    <location>
        <begin position="657"/>
        <end position="670"/>
    </location>
</feature>
<feature type="compositionally biased region" description="Polar residues" evidence="1">
    <location>
        <begin position="1301"/>
        <end position="1324"/>
    </location>
</feature>
<keyword evidence="3" id="KW-1185">Reference proteome</keyword>
<feature type="compositionally biased region" description="Acidic residues" evidence="1">
    <location>
        <begin position="752"/>
        <end position="766"/>
    </location>
</feature>
<feature type="compositionally biased region" description="Basic and acidic residues" evidence="1">
    <location>
        <begin position="1835"/>
        <end position="1844"/>
    </location>
</feature>
<proteinExistence type="predicted"/>
<feature type="compositionally biased region" description="Polar residues" evidence="1">
    <location>
        <begin position="1367"/>
        <end position="1386"/>
    </location>
</feature>
<feature type="compositionally biased region" description="Polar residues" evidence="1">
    <location>
        <begin position="1572"/>
        <end position="1583"/>
    </location>
</feature>
<feature type="compositionally biased region" description="Low complexity" evidence="1">
    <location>
        <begin position="1981"/>
        <end position="1991"/>
    </location>
</feature>
<feature type="compositionally biased region" description="Acidic residues" evidence="1">
    <location>
        <begin position="1701"/>
        <end position="1710"/>
    </location>
</feature>
<comment type="caution">
    <text evidence="2">The sequence shown here is derived from an EMBL/GenBank/DDBJ whole genome shotgun (WGS) entry which is preliminary data.</text>
</comment>
<evidence type="ECO:0000313" key="3">
    <source>
        <dbReference type="Proteomes" id="UP000224634"/>
    </source>
</evidence>
<feature type="compositionally biased region" description="Basic and acidic residues" evidence="1">
    <location>
        <begin position="1155"/>
        <end position="1166"/>
    </location>
</feature>
<feature type="compositionally biased region" description="Polar residues" evidence="1">
    <location>
        <begin position="1079"/>
        <end position="1096"/>
    </location>
</feature>
<evidence type="ECO:0000256" key="1">
    <source>
        <dbReference type="SAM" id="MobiDB-lite"/>
    </source>
</evidence>
<feature type="compositionally biased region" description="Pro residues" evidence="1">
    <location>
        <begin position="110"/>
        <end position="120"/>
    </location>
</feature>
<feature type="region of interest" description="Disordered" evidence="1">
    <location>
        <begin position="1063"/>
        <end position="1237"/>
    </location>
</feature>
<feature type="region of interest" description="Disordered" evidence="1">
    <location>
        <begin position="1"/>
        <end position="324"/>
    </location>
</feature>